<dbReference type="STRING" id="35608.A0A2U1NDF0"/>
<dbReference type="Gene3D" id="3.20.20.300">
    <property type="entry name" value="Glycoside hydrolase, family 3, N-terminal domain"/>
    <property type="match status" value="1"/>
</dbReference>
<dbReference type="OrthoDB" id="416222at2759"/>
<evidence type="ECO:0000256" key="1">
    <source>
        <dbReference type="ARBA" id="ARBA00022801"/>
    </source>
</evidence>
<comment type="caution">
    <text evidence="2">The sequence shown here is derived from an EMBL/GenBank/DDBJ whole genome shotgun (WGS) entry which is preliminary data.</text>
</comment>
<dbReference type="InterPro" id="IPR051915">
    <property type="entry name" value="Cellulose_Degrad_GH3"/>
</dbReference>
<protein>
    <submittedName>
        <fullName evidence="2">Lysosomal beta glucosidase</fullName>
    </submittedName>
</protein>
<dbReference type="Proteomes" id="UP000245207">
    <property type="component" value="Unassembled WGS sequence"/>
</dbReference>
<proteinExistence type="predicted"/>
<reference evidence="2 3" key="1">
    <citation type="journal article" date="2018" name="Mol. Plant">
        <title>The genome of Artemisia annua provides insight into the evolution of Asteraceae family and artemisinin biosynthesis.</title>
        <authorList>
            <person name="Shen Q."/>
            <person name="Zhang L."/>
            <person name="Liao Z."/>
            <person name="Wang S."/>
            <person name="Yan T."/>
            <person name="Shi P."/>
            <person name="Liu M."/>
            <person name="Fu X."/>
            <person name="Pan Q."/>
            <person name="Wang Y."/>
            <person name="Lv Z."/>
            <person name="Lu X."/>
            <person name="Zhang F."/>
            <person name="Jiang W."/>
            <person name="Ma Y."/>
            <person name="Chen M."/>
            <person name="Hao X."/>
            <person name="Li L."/>
            <person name="Tang Y."/>
            <person name="Lv G."/>
            <person name="Zhou Y."/>
            <person name="Sun X."/>
            <person name="Brodelius P.E."/>
            <person name="Rose J.K.C."/>
            <person name="Tang K."/>
        </authorList>
    </citation>
    <scope>NUCLEOTIDE SEQUENCE [LARGE SCALE GENOMIC DNA]</scope>
    <source>
        <strain evidence="3">cv. Huhao1</strain>
        <tissue evidence="2">Leaf</tissue>
    </source>
</reference>
<evidence type="ECO:0000313" key="2">
    <source>
        <dbReference type="EMBL" id="PWA71518.1"/>
    </source>
</evidence>
<accession>A0A2U1NDF0</accession>
<evidence type="ECO:0000313" key="3">
    <source>
        <dbReference type="Proteomes" id="UP000245207"/>
    </source>
</evidence>
<dbReference type="GO" id="GO:0009251">
    <property type="term" value="P:glucan catabolic process"/>
    <property type="evidence" value="ECO:0007669"/>
    <property type="project" value="TreeGrafter"/>
</dbReference>
<keyword evidence="3" id="KW-1185">Reference proteome</keyword>
<dbReference type="SUPFAM" id="SSF51445">
    <property type="entry name" value="(Trans)glycosidases"/>
    <property type="match status" value="1"/>
</dbReference>
<dbReference type="InterPro" id="IPR036962">
    <property type="entry name" value="Glyco_hydro_3_N_sf"/>
</dbReference>
<organism evidence="2 3">
    <name type="scientific">Artemisia annua</name>
    <name type="common">Sweet wormwood</name>
    <dbReference type="NCBI Taxonomy" id="35608"/>
    <lineage>
        <taxon>Eukaryota</taxon>
        <taxon>Viridiplantae</taxon>
        <taxon>Streptophyta</taxon>
        <taxon>Embryophyta</taxon>
        <taxon>Tracheophyta</taxon>
        <taxon>Spermatophyta</taxon>
        <taxon>Magnoliopsida</taxon>
        <taxon>eudicotyledons</taxon>
        <taxon>Gunneridae</taxon>
        <taxon>Pentapetalae</taxon>
        <taxon>asterids</taxon>
        <taxon>campanulids</taxon>
        <taxon>Asterales</taxon>
        <taxon>Asteraceae</taxon>
        <taxon>Asteroideae</taxon>
        <taxon>Anthemideae</taxon>
        <taxon>Artemisiinae</taxon>
        <taxon>Artemisia</taxon>
    </lineage>
</organism>
<dbReference type="InterPro" id="IPR017853">
    <property type="entry name" value="GH"/>
</dbReference>
<gene>
    <name evidence="2" type="ORF">CTI12_AA280130</name>
</gene>
<dbReference type="AlphaFoldDB" id="A0A2U1NDF0"/>
<dbReference type="PANTHER" id="PTHR30620">
    <property type="entry name" value="PERIPLASMIC BETA-GLUCOSIDASE-RELATED"/>
    <property type="match status" value="1"/>
</dbReference>
<name>A0A2U1NDF0_ARTAN</name>
<dbReference type="GO" id="GO:0008422">
    <property type="term" value="F:beta-glucosidase activity"/>
    <property type="evidence" value="ECO:0007669"/>
    <property type="project" value="TreeGrafter"/>
</dbReference>
<dbReference type="EMBL" id="PKPP01003070">
    <property type="protein sequence ID" value="PWA71518.1"/>
    <property type="molecule type" value="Genomic_DNA"/>
</dbReference>
<dbReference type="PANTHER" id="PTHR30620:SF33">
    <property type="entry name" value="BETA-D-GLUCAN EXOHYDROLASE-LIKE PROTEIN-RELATED"/>
    <property type="match status" value="1"/>
</dbReference>
<sequence length="98" mass="10772">MADTMINAVYKDANAPIEARVKDLLSRMTLQEKLGQMAQIDRAVATPRVLRDLSIACKISKSSTLGVELEVILSKERLNALAILTIESNLSQMSTIIK</sequence>
<keyword evidence="1" id="KW-0378">Hydrolase</keyword>